<dbReference type="AlphaFoldDB" id="A0AAN7V0P4"/>
<proteinExistence type="predicted"/>
<accession>A0AAN7V0P4</accession>
<dbReference type="Proteomes" id="UP001305414">
    <property type="component" value="Unassembled WGS sequence"/>
</dbReference>
<organism evidence="2 3">
    <name type="scientific">Xylaria bambusicola</name>
    <dbReference type="NCBI Taxonomy" id="326684"/>
    <lineage>
        <taxon>Eukaryota</taxon>
        <taxon>Fungi</taxon>
        <taxon>Dikarya</taxon>
        <taxon>Ascomycota</taxon>
        <taxon>Pezizomycotina</taxon>
        <taxon>Sordariomycetes</taxon>
        <taxon>Xylariomycetidae</taxon>
        <taxon>Xylariales</taxon>
        <taxon>Xylariaceae</taxon>
        <taxon>Xylaria</taxon>
    </lineage>
</organism>
<feature type="region of interest" description="Disordered" evidence="1">
    <location>
        <begin position="93"/>
        <end position="112"/>
    </location>
</feature>
<reference evidence="2 3" key="1">
    <citation type="submission" date="2023-10" db="EMBL/GenBank/DDBJ databases">
        <title>Draft genome sequence of Xylaria bambusicola isolate GMP-LS, the root and basal stem rot pathogen of sugarcane in Indonesia.</title>
        <authorList>
            <person name="Selvaraj P."/>
            <person name="Muralishankar V."/>
            <person name="Muruganantham S."/>
            <person name="Sp S."/>
            <person name="Haryani S."/>
            <person name="Lau K.J.X."/>
            <person name="Naqvi N.I."/>
        </authorList>
    </citation>
    <scope>NUCLEOTIDE SEQUENCE [LARGE SCALE GENOMIC DNA]</scope>
    <source>
        <strain evidence="2">GMP-LS</strain>
    </source>
</reference>
<evidence type="ECO:0000313" key="2">
    <source>
        <dbReference type="EMBL" id="KAK5636836.1"/>
    </source>
</evidence>
<sequence>MRSYEASVLVLRVLISKVFPEQVVICEAFRGRTDESRLNNEESFDVNETPPLKPWGCAFSWLSSSGAGNGSVGSTDGIFRGLLSIWRFGAGSKGVFSSSESSRRKPGFPRGRASASVCGVARLFAAEGELVGYTTGEESRDILTI</sequence>
<keyword evidence="3" id="KW-1185">Reference proteome</keyword>
<protein>
    <submittedName>
        <fullName evidence="2">Uncharacterized protein</fullName>
    </submittedName>
</protein>
<gene>
    <name evidence="2" type="ORF">RRF57_012547</name>
</gene>
<dbReference type="EMBL" id="JAWHQM010000079">
    <property type="protein sequence ID" value="KAK5636836.1"/>
    <property type="molecule type" value="Genomic_DNA"/>
</dbReference>
<evidence type="ECO:0000256" key="1">
    <source>
        <dbReference type="SAM" id="MobiDB-lite"/>
    </source>
</evidence>
<comment type="caution">
    <text evidence="2">The sequence shown here is derived from an EMBL/GenBank/DDBJ whole genome shotgun (WGS) entry which is preliminary data.</text>
</comment>
<name>A0AAN7V0P4_9PEZI</name>
<evidence type="ECO:0000313" key="3">
    <source>
        <dbReference type="Proteomes" id="UP001305414"/>
    </source>
</evidence>